<accession>A0A3Q9MSX2</accession>
<gene>
    <name evidence="1" type="ORF">ELZ88_24145</name>
</gene>
<geneLocation type="plasmid" evidence="1">
    <name>pRSE21</name>
</geneLocation>
<evidence type="ECO:0000313" key="1">
    <source>
        <dbReference type="EMBL" id="AZT39639.1"/>
    </source>
</evidence>
<protein>
    <submittedName>
        <fullName evidence="1">Uncharacterized protein</fullName>
    </submittedName>
</protein>
<dbReference type="EMBL" id="CP034710">
    <property type="protein sequence ID" value="AZT39639.1"/>
    <property type="molecule type" value="Genomic_DNA"/>
</dbReference>
<keyword evidence="1" id="KW-0614">Plasmid</keyword>
<organism evidence="1">
    <name type="scientific">Salmonella enterica subsp. enterica serovar Karamoja</name>
    <dbReference type="NCBI Taxonomy" id="2500153"/>
    <lineage>
        <taxon>Bacteria</taxon>
        <taxon>Pseudomonadati</taxon>
        <taxon>Pseudomonadota</taxon>
        <taxon>Gammaproteobacteria</taxon>
        <taxon>Enterobacterales</taxon>
        <taxon>Enterobacteriaceae</taxon>
        <taxon>Salmonella</taxon>
    </lineage>
</organism>
<reference evidence="1" key="1">
    <citation type="submission" date="2018-12" db="EMBL/GenBank/DDBJ databases">
        <title>Complete genome sequences of twenty non-typhoidal Salmonella isolates from Rwanda.</title>
        <authorList>
            <person name="Byukusenge M."/>
            <person name="Li L."/>
            <person name="Subhashinie K."/>
            <person name="Nzayirambaho M."/>
            <person name="Kuchipudi S.V."/>
            <person name="Jayarao B.M."/>
        </authorList>
    </citation>
    <scope>NUCLEOTIDE SEQUENCE</scope>
    <source>
        <strain evidence="1">RSE21</strain>
        <plasmid evidence="1">pRSE21</plasmid>
    </source>
</reference>
<dbReference type="AlphaFoldDB" id="A0A3Q9MSX2"/>
<sequence length="77" mass="8324">MHWPLRKAGKPASSVATFLPATAETTSLLKADWHRPFPETKAAAKLLSGGIYFPQARNKYLLHLCIRPPAAAGPSAQ</sequence>
<name>A0A3Q9MSX2_SALET</name>
<proteinExistence type="predicted"/>